<feature type="compositionally biased region" description="Basic and acidic residues" evidence="1">
    <location>
        <begin position="999"/>
        <end position="1009"/>
    </location>
</feature>
<dbReference type="AlphaFoldDB" id="F2U2A6"/>
<organism evidence="3 4">
    <name type="scientific">Salpingoeca rosetta (strain ATCC 50818 / BSB-021)</name>
    <dbReference type="NCBI Taxonomy" id="946362"/>
    <lineage>
        <taxon>Eukaryota</taxon>
        <taxon>Choanoflagellata</taxon>
        <taxon>Craspedida</taxon>
        <taxon>Salpingoecidae</taxon>
        <taxon>Salpingoeca</taxon>
    </lineage>
</organism>
<feature type="compositionally biased region" description="Basic and acidic residues" evidence="1">
    <location>
        <begin position="1090"/>
        <end position="1105"/>
    </location>
</feature>
<dbReference type="Pfam" id="PF15084">
    <property type="entry name" value="DUF4550"/>
    <property type="match status" value="1"/>
</dbReference>
<feature type="compositionally biased region" description="Polar residues" evidence="1">
    <location>
        <begin position="617"/>
        <end position="626"/>
    </location>
</feature>
<dbReference type="InParanoid" id="F2U2A6"/>
<dbReference type="RefSeq" id="XP_004996962.1">
    <property type="nucleotide sequence ID" value="XM_004996905.1"/>
</dbReference>
<feature type="region of interest" description="Disordered" evidence="1">
    <location>
        <begin position="1"/>
        <end position="23"/>
    </location>
</feature>
<feature type="region of interest" description="Disordered" evidence="1">
    <location>
        <begin position="600"/>
        <end position="628"/>
    </location>
</feature>
<name>F2U2A6_SALR5</name>
<keyword evidence="4" id="KW-1185">Reference proteome</keyword>
<feature type="compositionally biased region" description="Basic residues" evidence="1">
    <location>
        <begin position="971"/>
        <end position="987"/>
    </location>
</feature>
<dbReference type="Proteomes" id="UP000007799">
    <property type="component" value="Unassembled WGS sequence"/>
</dbReference>
<evidence type="ECO:0000259" key="2">
    <source>
        <dbReference type="Pfam" id="PF15084"/>
    </source>
</evidence>
<feature type="region of interest" description="Disordered" evidence="1">
    <location>
        <begin position="1166"/>
        <end position="1188"/>
    </location>
</feature>
<dbReference type="KEGG" id="sre:PTSG_02470"/>
<dbReference type="STRING" id="946362.F2U2A6"/>
<feature type="region of interest" description="Disordered" evidence="1">
    <location>
        <begin position="965"/>
        <end position="1013"/>
    </location>
</feature>
<feature type="compositionally biased region" description="Polar residues" evidence="1">
    <location>
        <begin position="1071"/>
        <end position="1089"/>
    </location>
</feature>
<gene>
    <name evidence="3" type="ORF">PTSG_02470</name>
</gene>
<feature type="compositionally biased region" description="Polar residues" evidence="1">
    <location>
        <begin position="84"/>
        <end position="93"/>
    </location>
</feature>
<dbReference type="GeneID" id="16077554"/>
<evidence type="ECO:0000313" key="3">
    <source>
        <dbReference type="EMBL" id="EGD81758.1"/>
    </source>
</evidence>
<dbReference type="OrthoDB" id="188352at2759"/>
<dbReference type="EMBL" id="GL832959">
    <property type="protein sequence ID" value="EGD81758.1"/>
    <property type="molecule type" value="Genomic_DNA"/>
</dbReference>
<sequence length="1188" mass="132859">MSTNPSAPGTAAGRRRAPSRRERKVHQLLRHPGIHPISMNIKFMFYVPADVPADEEDVVSSKLDVLATGGDLGSKTPNPKRLSQVPSTGSSRLKLTPPKSRSQSRSQRRSRASQGQFLTPGGRTSVSVGGGRKSSVMPRFSGLEPHPESPELMTGRMTSIQKAVVNSSYIHYEFVPPHDERVSKNDMVIHHNSGKVFTEGEMRMATWEKLSDDVLCGSWVHTYDLAVGSDIISDFYYKGLDVTLFDTRDRVSTRARFDRPRAGGPASKVSDFDAKEHPEIPPLRERSKLKNTFGPKPTLKNTAADGQGAVLNVDLRSLFAGDLECEAELEDLESTGLSRLLKVKCIVTLNKPLLSAEQEVLVNPLIITIHRAEQLPATPVPYGMLDTLCQPTSVRFTFFGSDKEEHAITHDPHGPVAHFNHRHVVLTGLLDREDFAYWLEHNEGLEVQVHDRKRKALKTVPESGMFGLHEGDDVNTGSADFSRPDAIGRAADPAAFEAEMEPWDPYGIATIHLRAVILGTRKMKMSVPILPCKEREPQRFSLNGSQGSKAMHPGHYISAGSTLEVTVELMHPRRFDEDVDDGQMLIRAGVATEQEIRKRRKKASIRSVTVPRPMSSRPASTMTARSVSGKRAVSGATAASARTGSAYTAITCSRAASADTGAAGEVEWVKRPFGRMVIVCRPHFIVWITKLRTLIHDLNMATLDLNILPASERKTALDTYFLSEEQGEDPDLNVITGVQIETPSYIVLILEGLLNGPLDDLLSTVGWPDSADVFNFRTMYNSKLGFAERLYTWFGIAIKRISIPVDVEDHLAQQELYIHGHPLHQCLQGLTCIHELQHLTRIKAVVRGRLFPTVTDLVSVARTFALQDDAVQDRRQTFDAGDLEGLDDLVRASARATDTRARYRPVIKPPLDMANPEFEKRRQTPREPLDYMTSNIQAVRRQSQMNHATRASQAENVLSLSLSLPVSHQSTHPHPHLHTPTHPHPPPHTHTQPTTCAHQQKERRASERRFRTRNGFDTNTRVSVDLSRPTVSTIREPEEYDESLVNRAKLTFDRNPLPWQERHKDMRVQSRRTSSVPGHVPSTPSQIFTSHDDESEARSREKQEWQSKLVVQDTRFRVLQGTDRDKPSTATADKYQDLLRDPPRKASFRAMRSRTRRTSIALDEQYADKPNEPLTLGHGTARSSYVPM</sequence>
<dbReference type="eggNOG" id="ENOG502QU03">
    <property type="taxonomic scope" value="Eukaryota"/>
</dbReference>
<dbReference type="PANTHER" id="PTHR33667">
    <property type="entry name" value="SI:DKEY-57N24.6"/>
    <property type="match status" value="1"/>
</dbReference>
<dbReference type="InterPro" id="IPR027876">
    <property type="entry name" value="DUF4550"/>
</dbReference>
<accession>F2U2A6</accession>
<protein>
    <recommendedName>
        <fullName evidence="2">DUF4550 domain-containing protein</fullName>
    </recommendedName>
</protein>
<proteinExistence type="predicted"/>
<feature type="region of interest" description="Disordered" evidence="1">
    <location>
        <begin position="68"/>
        <end position="151"/>
    </location>
</feature>
<dbReference type="PANTHER" id="PTHR33667:SF7">
    <property type="entry name" value="RIKEN CDNA 1810020O05 GENE"/>
    <property type="match status" value="1"/>
</dbReference>
<feature type="compositionally biased region" description="Low complexity" evidence="1">
    <location>
        <begin position="1"/>
        <end position="12"/>
    </location>
</feature>
<evidence type="ECO:0000256" key="1">
    <source>
        <dbReference type="SAM" id="MobiDB-lite"/>
    </source>
</evidence>
<dbReference type="OMA" id="AMHPGHY"/>
<feature type="compositionally biased region" description="Basic residues" evidence="1">
    <location>
        <begin position="13"/>
        <end position="23"/>
    </location>
</feature>
<reference evidence="3" key="1">
    <citation type="submission" date="2009-08" db="EMBL/GenBank/DDBJ databases">
        <title>Annotation of Salpingoeca rosetta.</title>
        <authorList>
            <consortium name="The Broad Institute Genome Sequencing Platform"/>
            <person name="Russ C."/>
            <person name="Cuomo C."/>
            <person name="Burger G."/>
            <person name="Gray M.W."/>
            <person name="Holland P.W.H."/>
            <person name="King N."/>
            <person name="Lang F.B.F."/>
            <person name="Roger A.J."/>
            <person name="Ruiz-Trillo I."/>
            <person name="Young S.K."/>
            <person name="Zeng Q."/>
            <person name="Gargeya S."/>
            <person name="Alvarado L."/>
            <person name="Berlin A."/>
            <person name="Chapman S.B."/>
            <person name="Chen Z."/>
            <person name="Freedman E."/>
            <person name="Gellesch M."/>
            <person name="Goldberg J."/>
            <person name="Griggs A."/>
            <person name="Gujja S."/>
            <person name="Heilman E."/>
            <person name="Heiman D."/>
            <person name="Howarth C."/>
            <person name="Mehta T."/>
            <person name="Neiman D."/>
            <person name="Pearson M."/>
            <person name="Roberts A."/>
            <person name="Saif S."/>
            <person name="Shea T."/>
            <person name="Shenoy N."/>
            <person name="Sisk P."/>
            <person name="Stolte C."/>
            <person name="Sykes S."/>
            <person name="White J."/>
            <person name="Yandava C."/>
            <person name="Haas B."/>
            <person name="Nusbaum C."/>
            <person name="Birren B."/>
        </authorList>
    </citation>
    <scope>NUCLEOTIDE SEQUENCE</scope>
    <source>
        <strain evidence="3">ATCC 50818</strain>
    </source>
</reference>
<feature type="domain" description="DUF4550" evidence="2">
    <location>
        <begin position="168"/>
        <end position="262"/>
    </location>
</feature>
<evidence type="ECO:0000313" key="4">
    <source>
        <dbReference type="Proteomes" id="UP000007799"/>
    </source>
</evidence>
<feature type="region of interest" description="Disordered" evidence="1">
    <location>
        <begin position="1060"/>
        <end position="1106"/>
    </location>
</feature>